<dbReference type="RefSeq" id="XP_009841210.1">
    <property type="nucleotide sequence ID" value="XM_009842908.1"/>
</dbReference>
<dbReference type="GeneID" id="20816957"/>
<gene>
    <name evidence="1" type="ORF">H257_14961</name>
</gene>
<proteinExistence type="predicted"/>
<evidence type="ECO:0000313" key="1">
    <source>
        <dbReference type="EMBL" id="ETV69353.1"/>
    </source>
</evidence>
<name>W4FRS0_APHAT</name>
<accession>W4FRS0</accession>
<organism evidence="1">
    <name type="scientific">Aphanomyces astaci</name>
    <name type="common">Crayfish plague agent</name>
    <dbReference type="NCBI Taxonomy" id="112090"/>
    <lineage>
        <taxon>Eukaryota</taxon>
        <taxon>Sar</taxon>
        <taxon>Stramenopiles</taxon>
        <taxon>Oomycota</taxon>
        <taxon>Saprolegniomycetes</taxon>
        <taxon>Saprolegniales</taxon>
        <taxon>Verrucalvaceae</taxon>
        <taxon>Aphanomyces</taxon>
    </lineage>
</organism>
<reference evidence="1" key="1">
    <citation type="submission" date="2013-12" db="EMBL/GenBank/DDBJ databases">
        <title>The Genome Sequence of Aphanomyces astaci APO3.</title>
        <authorList>
            <consortium name="The Broad Institute Genomics Platform"/>
            <person name="Russ C."/>
            <person name="Tyler B."/>
            <person name="van West P."/>
            <person name="Dieguez-Uribeondo J."/>
            <person name="Young S.K."/>
            <person name="Zeng Q."/>
            <person name="Gargeya S."/>
            <person name="Fitzgerald M."/>
            <person name="Abouelleil A."/>
            <person name="Alvarado L."/>
            <person name="Chapman S.B."/>
            <person name="Gainer-Dewar J."/>
            <person name="Goldberg J."/>
            <person name="Griggs A."/>
            <person name="Gujja S."/>
            <person name="Hansen M."/>
            <person name="Howarth C."/>
            <person name="Imamovic A."/>
            <person name="Ireland A."/>
            <person name="Larimer J."/>
            <person name="McCowan C."/>
            <person name="Murphy C."/>
            <person name="Pearson M."/>
            <person name="Poon T.W."/>
            <person name="Priest M."/>
            <person name="Roberts A."/>
            <person name="Saif S."/>
            <person name="Shea T."/>
            <person name="Sykes S."/>
            <person name="Wortman J."/>
            <person name="Nusbaum C."/>
            <person name="Birren B."/>
        </authorList>
    </citation>
    <scope>NUCLEOTIDE SEQUENCE [LARGE SCALE GENOMIC DNA]</scope>
    <source>
        <strain evidence="1">APO3</strain>
    </source>
</reference>
<dbReference type="EMBL" id="KI913177">
    <property type="protein sequence ID" value="ETV69353.1"/>
    <property type="molecule type" value="Genomic_DNA"/>
</dbReference>
<sequence length="121" mass="13038">MVNPGGKGHCPDNMFPSVSRLNTRVRRSFSLDTGMHNCDMGMTPFVDVTAIGASFVRRAYDRDKLAGTNTSDSDGGRAMGCTDDDEVVEVDDASEDKEDECDNVGRREGRDAIVGVARGTC</sequence>
<dbReference type="VEuPathDB" id="FungiDB:H257_14961"/>
<protein>
    <submittedName>
        <fullName evidence="1">Uncharacterized protein</fullName>
    </submittedName>
</protein>
<dbReference type="AlphaFoldDB" id="W4FRS0"/>